<dbReference type="InterPro" id="IPR007569">
    <property type="entry name" value="DUF559"/>
</dbReference>
<name>A0A926JNI2_9FLAO</name>
<keyword evidence="2" id="KW-0378">Hydrolase</keyword>
<sequence>MSNKLIPCRRDLKEKARELRKNQTPAEKEIWDKIRKKSLGVEFHRQVPLLDYIVDFYCHEIFLAIEIDGPIHDYRPKKDRWRQKRLEAQGVQFLRFSNKDVFTDISSVINSIRKFVEEATSPDDTPP</sequence>
<proteinExistence type="predicted"/>
<accession>A0A926JNI2</accession>
<dbReference type="InterPro" id="IPR011335">
    <property type="entry name" value="Restrct_endonuc-II-like"/>
</dbReference>
<organism evidence="2 3">
    <name type="scientific">Sinomicrobium weinanense</name>
    <dbReference type="NCBI Taxonomy" id="2842200"/>
    <lineage>
        <taxon>Bacteria</taxon>
        <taxon>Pseudomonadati</taxon>
        <taxon>Bacteroidota</taxon>
        <taxon>Flavobacteriia</taxon>
        <taxon>Flavobacteriales</taxon>
        <taxon>Flavobacteriaceae</taxon>
        <taxon>Sinomicrobium</taxon>
    </lineage>
</organism>
<keyword evidence="2" id="KW-0255">Endonuclease</keyword>
<evidence type="ECO:0000259" key="1">
    <source>
        <dbReference type="Pfam" id="PF04480"/>
    </source>
</evidence>
<dbReference type="PANTHER" id="PTHR38590:SF1">
    <property type="entry name" value="BLL0828 PROTEIN"/>
    <property type="match status" value="1"/>
</dbReference>
<dbReference type="Proteomes" id="UP000653730">
    <property type="component" value="Unassembled WGS sequence"/>
</dbReference>
<dbReference type="GO" id="GO:0004519">
    <property type="term" value="F:endonuclease activity"/>
    <property type="evidence" value="ECO:0007669"/>
    <property type="project" value="UniProtKB-KW"/>
</dbReference>
<dbReference type="InterPro" id="IPR047216">
    <property type="entry name" value="Endonuclease_DUF559_bact"/>
</dbReference>
<dbReference type="Gene3D" id="3.40.960.10">
    <property type="entry name" value="VSR Endonuclease"/>
    <property type="match status" value="1"/>
</dbReference>
<dbReference type="Pfam" id="PF04480">
    <property type="entry name" value="DUF559"/>
    <property type="match status" value="1"/>
</dbReference>
<comment type="caution">
    <text evidence="2">The sequence shown here is derived from an EMBL/GenBank/DDBJ whole genome shotgun (WGS) entry which is preliminary data.</text>
</comment>
<keyword evidence="2" id="KW-0540">Nuclease</keyword>
<evidence type="ECO:0000313" key="3">
    <source>
        <dbReference type="Proteomes" id="UP000653730"/>
    </source>
</evidence>
<dbReference type="EMBL" id="JACVDC010000001">
    <property type="protein sequence ID" value="MBC9794429.1"/>
    <property type="molecule type" value="Genomic_DNA"/>
</dbReference>
<keyword evidence="3" id="KW-1185">Reference proteome</keyword>
<dbReference type="AlphaFoldDB" id="A0A926JNI2"/>
<dbReference type="SUPFAM" id="SSF52980">
    <property type="entry name" value="Restriction endonuclease-like"/>
    <property type="match status" value="1"/>
</dbReference>
<gene>
    <name evidence="2" type="ORF">IBL28_00500</name>
</gene>
<dbReference type="CDD" id="cd01038">
    <property type="entry name" value="Endonuclease_DUF559"/>
    <property type="match status" value="1"/>
</dbReference>
<evidence type="ECO:0000313" key="2">
    <source>
        <dbReference type="EMBL" id="MBC9794429.1"/>
    </source>
</evidence>
<dbReference type="PANTHER" id="PTHR38590">
    <property type="entry name" value="BLL0828 PROTEIN"/>
    <property type="match status" value="1"/>
</dbReference>
<protein>
    <submittedName>
        <fullName evidence="2">Endonuclease domain-containing protein</fullName>
    </submittedName>
</protein>
<reference evidence="2 3" key="1">
    <citation type="submission" date="2020-09" db="EMBL/GenBank/DDBJ databases">
        <title>Sinomicrobium weinanense sp. nov., a halophilic bacteria isolated from saline-alkali soil.</title>
        <authorList>
            <person name="Wu P."/>
            <person name="Ren H."/>
            <person name="Mei Y."/>
            <person name="Liang Y."/>
            <person name="Chen Z."/>
        </authorList>
    </citation>
    <scope>NUCLEOTIDE SEQUENCE [LARGE SCALE GENOMIC DNA]</scope>
    <source>
        <strain evidence="2 3">FJxs</strain>
    </source>
</reference>
<dbReference type="RefSeq" id="WP_187963585.1">
    <property type="nucleotide sequence ID" value="NZ_JACVDC010000001.1"/>
</dbReference>
<feature type="domain" description="DUF559" evidence="1">
    <location>
        <begin position="11"/>
        <end position="116"/>
    </location>
</feature>